<keyword evidence="2" id="KW-1185">Reference proteome</keyword>
<sequence>MEDSIAFFERYNNGNYVQVFTEGEESDLEILEGEKECNNEDFGAAMEGMEGDKESNYEGIKFGFENGDNLHVGHVATNSNFQPYLEGLHYNKENIDGFGGNVLGECPHAAHVELIGHNKHSEGPREVSYLIHSGHATNSVGPSNSTNGIVNDSFFIRPNDKVSTSSDGPSTKNENNSGPKEYFTSGPMVVPFSGPNNEDLLSSPHGGPNAGSYLFSRPSTSLNNSSSGTQAMMLDVGLEALSNRPQATPSGVGLGSPFSGQAQSPKPKSASGLPSILGKPPPGPVEIQRKDKDNHHAAESGKPANDKKKSKLKVAPHKDYRPVQKKNSPPVVVPPISIPPKGSIQNLSPPQPKPKSPKTLSQSKAKAVSPSSNRFAILGDPSLSQGPGPSSSSSPIHMAPSEPMDASFEQDDLLVEEDVIEVDSDDGATAQFLTRDPMPSQVNPVSTLEPERMDSTPTPVS</sequence>
<name>A0ACB8YE79_ARCLA</name>
<reference evidence="1 2" key="2">
    <citation type="journal article" date="2022" name="Mol. Ecol. Resour.">
        <title>The genomes of chicory, endive, great burdock and yacon provide insights into Asteraceae paleo-polyploidization history and plant inulin production.</title>
        <authorList>
            <person name="Fan W."/>
            <person name="Wang S."/>
            <person name="Wang H."/>
            <person name="Wang A."/>
            <person name="Jiang F."/>
            <person name="Liu H."/>
            <person name="Zhao H."/>
            <person name="Xu D."/>
            <person name="Zhang Y."/>
        </authorList>
    </citation>
    <scope>NUCLEOTIDE SEQUENCE [LARGE SCALE GENOMIC DNA]</scope>
    <source>
        <strain evidence="2">cv. Niubang</strain>
    </source>
</reference>
<protein>
    <submittedName>
        <fullName evidence="1">Uncharacterized protein</fullName>
    </submittedName>
</protein>
<proteinExistence type="predicted"/>
<gene>
    <name evidence="1" type="ORF">L6452_36730</name>
</gene>
<evidence type="ECO:0000313" key="2">
    <source>
        <dbReference type="Proteomes" id="UP001055879"/>
    </source>
</evidence>
<dbReference type="EMBL" id="CM042059">
    <property type="protein sequence ID" value="KAI3681923.1"/>
    <property type="molecule type" value="Genomic_DNA"/>
</dbReference>
<dbReference type="Proteomes" id="UP001055879">
    <property type="component" value="Linkage Group LG13"/>
</dbReference>
<accession>A0ACB8YE79</accession>
<evidence type="ECO:0000313" key="1">
    <source>
        <dbReference type="EMBL" id="KAI3681923.1"/>
    </source>
</evidence>
<organism evidence="1 2">
    <name type="scientific">Arctium lappa</name>
    <name type="common">Greater burdock</name>
    <name type="synonym">Lappa major</name>
    <dbReference type="NCBI Taxonomy" id="4217"/>
    <lineage>
        <taxon>Eukaryota</taxon>
        <taxon>Viridiplantae</taxon>
        <taxon>Streptophyta</taxon>
        <taxon>Embryophyta</taxon>
        <taxon>Tracheophyta</taxon>
        <taxon>Spermatophyta</taxon>
        <taxon>Magnoliopsida</taxon>
        <taxon>eudicotyledons</taxon>
        <taxon>Gunneridae</taxon>
        <taxon>Pentapetalae</taxon>
        <taxon>asterids</taxon>
        <taxon>campanulids</taxon>
        <taxon>Asterales</taxon>
        <taxon>Asteraceae</taxon>
        <taxon>Carduoideae</taxon>
        <taxon>Cardueae</taxon>
        <taxon>Arctiinae</taxon>
        <taxon>Arctium</taxon>
    </lineage>
</organism>
<comment type="caution">
    <text evidence="1">The sequence shown here is derived from an EMBL/GenBank/DDBJ whole genome shotgun (WGS) entry which is preliminary data.</text>
</comment>
<reference evidence="2" key="1">
    <citation type="journal article" date="2022" name="Mol. Ecol. Resour.">
        <title>The genomes of chicory, endive, great burdock and yacon provide insights into Asteraceae palaeo-polyploidization history and plant inulin production.</title>
        <authorList>
            <person name="Fan W."/>
            <person name="Wang S."/>
            <person name="Wang H."/>
            <person name="Wang A."/>
            <person name="Jiang F."/>
            <person name="Liu H."/>
            <person name="Zhao H."/>
            <person name="Xu D."/>
            <person name="Zhang Y."/>
        </authorList>
    </citation>
    <scope>NUCLEOTIDE SEQUENCE [LARGE SCALE GENOMIC DNA]</scope>
    <source>
        <strain evidence="2">cv. Niubang</strain>
    </source>
</reference>